<evidence type="ECO:0000256" key="4">
    <source>
        <dbReference type="ARBA" id="ARBA00022837"/>
    </source>
</evidence>
<keyword evidence="7" id="KW-1185">Reference proteome</keyword>
<gene>
    <name evidence="6" type="ORF">E2562_011546</name>
</gene>
<keyword evidence="2" id="KW-0479">Metal-binding</keyword>
<dbReference type="Gene3D" id="1.10.238.10">
    <property type="entry name" value="EF-hand"/>
    <property type="match status" value="1"/>
</dbReference>
<dbReference type="PROSITE" id="PS00018">
    <property type="entry name" value="EF_HAND_1"/>
    <property type="match status" value="2"/>
</dbReference>
<dbReference type="InterPro" id="IPR002048">
    <property type="entry name" value="EF_hand_dom"/>
</dbReference>
<comment type="caution">
    <text evidence="6">The sequence shown here is derived from an EMBL/GenBank/DDBJ whole genome shotgun (WGS) entry which is preliminary data.</text>
</comment>
<dbReference type="AlphaFoldDB" id="A0A6G1DV18"/>
<evidence type="ECO:0000259" key="5">
    <source>
        <dbReference type="PROSITE" id="PS50222"/>
    </source>
</evidence>
<evidence type="ECO:0000313" key="6">
    <source>
        <dbReference type="EMBL" id="KAF0916695.1"/>
    </source>
</evidence>
<feature type="domain" description="EF-hand" evidence="5">
    <location>
        <begin position="83"/>
        <end position="118"/>
    </location>
</feature>
<comment type="function">
    <text evidence="1">Potential calcium sensor.</text>
</comment>
<reference evidence="6 7" key="1">
    <citation type="submission" date="2019-11" db="EMBL/GenBank/DDBJ databases">
        <title>Whole genome sequence of Oryza granulata.</title>
        <authorList>
            <person name="Li W."/>
        </authorList>
    </citation>
    <scope>NUCLEOTIDE SEQUENCE [LARGE SCALE GENOMIC DNA]</scope>
    <source>
        <strain evidence="7">cv. Menghai</strain>
        <tissue evidence="6">Leaf</tissue>
    </source>
</reference>
<evidence type="ECO:0000256" key="2">
    <source>
        <dbReference type="ARBA" id="ARBA00022723"/>
    </source>
</evidence>
<dbReference type="EMBL" id="SPHZ02000005">
    <property type="protein sequence ID" value="KAF0916695.1"/>
    <property type="molecule type" value="Genomic_DNA"/>
</dbReference>
<proteinExistence type="predicted"/>
<dbReference type="Pfam" id="PF13499">
    <property type="entry name" value="EF-hand_7"/>
    <property type="match status" value="1"/>
</dbReference>
<dbReference type="FunFam" id="1.10.238.10:FF:000178">
    <property type="entry name" value="Calmodulin-2 A"/>
    <property type="match status" value="1"/>
</dbReference>
<dbReference type="GO" id="GO:0005509">
    <property type="term" value="F:calcium ion binding"/>
    <property type="evidence" value="ECO:0007669"/>
    <property type="project" value="InterPro"/>
</dbReference>
<protein>
    <recommendedName>
        <fullName evidence="5">EF-hand domain-containing protein</fullName>
    </recommendedName>
</protein>
<dbReference type="GO" id="GO:0043226">
    <property type="term" value="C:organelle"/>
    <property type="evidence" value="ECO:0007669"/>
    <property type="project" value="UniProtKB-ARBA"/>
</dbReference>
<organism evidence="6 7">
    <name type="scientific">Oryza meyeriana var. granulata</name>
    <dbReference type="NCBI Taxonomy" id="110450"/>
    <lineage>
        <taxon>Eukaryota</taxon>
        <taxon>Viridiplantae</taxon>
        <taxon>Streptophyta</taxon>
        <taxon>Embryophyta</taxon>
        <taxon>Tracheophyta</taxon>
        <taxon>Spermatophyta</taxon>
        <taxon>Magnoliopsida</taxon>
        <taxon>Liliopsida</taxon>
        <taxon>Poales</taxon>
        <taxon>Poaceae</taxon>
        <taxon>BOP clade</taxon>
        <taxon>Oryzoideae</taxon>
        <taxon>Oryzeae</taxon>
        <taxon>Oryzinae</taxon>
        <taxon>Oryza</taxon>
        <taxon>Oryza meyeriana</taxon>
    </lineage>
</organism>
<dbReference type="InterPro" id="IPR018247">
    <property type="entry name" value="EF_Hand_1_Ca_BS"/>
</dbReference>
<dbReference type="PROSITE" id="PS50222">
    <property type="entry name" value="EF_HAND_2"/>
    <property type="match status" value="3"/>
</dbReference>
<name>A0A6G1DV18_9ORYZ</name>
<dbReference type="Proteomes" id="UP000479710">
    <property type="component" value="Unassembled WGS sequence"/>
</dbReference>
<evidence type="ECO:0000313" key="7">
    <source>
        <dbReference type="Proteomes" id="UP000479710"/>
    </source>
</evidence>
<dbReference type="CDD" id="cd00051">
    <property type="entry name" value="EFh"/>
    <property type="match status" value="1"/>
</dbReference>
<evidence type="ECO:0000256" key="3">
    <source>
        <dbReference type="ARBA" id="ARBA00022737"/>
    </source>
</evidence>
<dbReference type="OrthoDB" id="26525at2759"/>
<dbReference type="PANTHER" id="PTHR10891">
    <property type="entry name" value="EF-HAND CALCIUM-BINDING DOMAIN CONTAINING PROTEIN"/>
    <property type="match status" value="1"/>
</dbReference>
<dbReference type="InterPro" id="IPR011992">
    <property type="entry name" value="EF-hand-dom_pair"/>
</dbReference>
<evidence type="ECO:0000256" key="1">
    <source>
        <dbReference type="ARBA" id="ARBA00003291"/>
    </source>
</evidence>
<dbReference type="InterPro" id="IPR039647">
    <property type="entry name" value="EF_hand_pair_protein_CML-like"/>
</dbReference>
<feature type="domain" description="EF-hand" evidence="5">
    <location>
        <begin position="1"/>
        <end position="36"/>
    </location>
</feature>
<dbReference type="SUPFAM" id="SSF47473">
    <property type="entry name" value="EF-hand"/>
    <property type="match status" value="1"/>
</dbReference>
<feature type="domain" description="EF-hand" evidence="5">
    <location>
        <begin position="37"/>
        <end position="72"/>
    </location>
</feature>
<dbReference type="SMART" id="SM00054">
    <property type="entry name" value="EFh"/>
    <property type="match status" value="3"/>
</dbReference>
<keyword evidence="4" id="KW-0106">Calcium</keyword>
<keyword evidence="3" id="KW-0677">Repeat</keyword>
<sequence>MPMAELEQLFRWCDTNGDGKISAEELAFVLRALGAPPGLGEVRRMMDEMDSDRDGFVDLSEFAVFHCGPPPHGADGDKDQEVVSEAKLWEVFRMYDADSNRKILARELHRVLRHRLLLHDPLRHRLLPHDLLFCRWLHSWRRGFPAVLAIDHYGPVKIRASQAINAVDDFDKPIRSSIELVGVRGLEPSAPGATASPAFDLLRLDNGDVCDKYREGCSVKVSYAGVPLAHGSTPGFRLGAEEFRDGGGERDERWGGVPEELFRLMVTIA</sequence>
<accession>A0A6G1DV18</accession>